<dbReference type="SUPFAM" id="SSF51412">
    <property type="entry name" value="Inosine monophosphate dehydrogenase (IMPDH)"/>
    <property type="match status" value="1"/>
</dbReference>
<dbReference type="PANTHER" id="PTHR32332:SF34">
    <property type="entry name" value="2-NITROPROPANE DIOXYGENASE FAMILY, PUTATIVE-RELATED"/>
    <property type="match status" value="1"/>
</dbReference>
<dbReference type="Pfam" id="PF03060">
    <property type="entry name" value="NMO"/>
    <property type="match status" value="2"/>
</dbReference>
<dbReference type="EMBL" id="JAFEKC020000002">
    <property type="protein sequence ID" value="KAK0516440.1"/>
    <property type="molecule type" value="Genomic_DNA"/>
</dbReference>
<organism evidence="4 5">
    <name type="scientific">Cladonia borealis</name>
    <dbReference type="NCBI Taxonomy" id="184061"/>
    <lineage>
        <taxon>Eukaryota</taxon>
        <taxon>Fungi</taxon>
        <taxon>Dikarya</taxon>
        <taxon>Ascomycota</taxon>
        <taxon>Pezizomycotina</taxon>
        <taxon>Lecanoromycetes</taxon>
        <taxon>OSLEUM clade</taxon>
        <taxon>Lecanoromycetidae</taxon>
        <taxon>Lecanorales</taxon>
        <taxon>Lecanorineae</taxon>
        <taxon>Cladoniaceae</taxon>
        <taxon>Cladonia</taxon>
    </lineage>
</organism>
<dbReference type="PANTHER" id="PTHR32332">
    <property type="entry name" value="2-NITROPROPANE DIOXYGENASE"/>
    <property type="match status" value="1"/>
</dbReference>
<protein>
    <recommendedName>
        <fullName evidence="6">Nitronate monooxygenase domain-containing protein</fullName>
    </recommendedName>
</protein>
<evidence type="ECO:0008006" key="6">
    <source>
        <dbReference type="Google" id="ProtNLM"/>
    </source>
</evidence>
<keyword evidence="3" id="KW-0560">Oxidoreductase</keyword>
<dbReference type="InterPro" id="IPR013785">
    <property type="entry name" value="Aldolase_TIM"/>
</dbReference>
<reference evidence="4" key="1">
    <citation type="submission" date="2023-03" db="EMBL/GenBank/DDBJ databases">
        <title>Complete genome of Cladonia borealis.</title>
        <authorList>
            <person name="Park H."/>
        </authorList>
    </citation>
    <scope>NUCLEOTIDE SEQUENCE</scope>
    <source>
        <strain evidence="4">ANT050790</strain>
    </source>
</reference>
<dbReference type="InterPro" id="IPR004136">
    <property type="entry name" value="NMO"/>
</dbReference>
<evidence type="ECO:0000256" key="1">
    <source>
        <dbReference type="ARBA" id="ARBA00022630"/>
    </source>
</evidence>
<accession>A0AA39R9T5</accession>
<dbReference type="Gene3D" id="3.20.20.70">
    <property type="entry name" value="Aldolase class I"/>
    <property type="match status" value="1"/>
</dbReference>
<evidence type="ECO:0000313" key="4">
    <source>
        <dbReference type="EMBL" id="KAK0516440.1"/>
    </source>
</evidence>
<gene>
    <name evidence="4" type="ORF">JMJ35_001043</name>
</gene>
<keyword evidence="2" id="KW-0288">FMN</keyword>
<dbReference type="Proteomes" id="UP001166286">
    <property type="component" value="Unassembled WGS sequence"/>
</dbReference>
<evidence type="ECO:0000256" key="2">
    <source>
        <dbReference type="ARBA" id="ARBA00022643"/>
    </source>
</evidence>
<keyword evidence="1" id="KW-0285">Flavoprotein</keyword>
<name>A0AA39R9T5_9LECA</name>
<sequence>MNLAYPWVRNPIIVSAPMRLIALAPLAVAVAKAGGFGFLAAGTDTGDLKAELERARSLLQKSPIKGVDPTTLPIGVGFINWGTNLNLALEAIKMHTPAAVWFFAPKQNEDLIDWTEKVRKMTGGRTKVWVQIGTVTDALHVAQACDPDVLVVQGADAGGHGLAQGAGIVSLLPEVADALRDIGMGHIPLIAAGGIVEGRGTAACLALGATGVVMGTRFLASKEANITKGYQDNVIRTKDGGLSTARTGVYDILRGITGWPDRYNGRGIINQSFLDSKNGLSIEDNKTLYNEALQKGDEGWGENGRLTAYAGSGVGLVKEVVSAQSIVEEVRGDAMETISKLSQALSKL</sequence>
<dbReference type="GO" id="GO:0018580">
    <property type="term" value="F:nitronate monooxygenase activity"/>
    <property type="evidence" value="ECO:0007669"/>
    <property type="project" value="InterPro"/>
</dbReference>
<evidence type="ECO:0000256" key="3">
    <source>
        <dbReference type="ARBA" id="ARBA00023002"/>
    </source>
</evidence>
<comment type="caution">
    <text evidence="4">The sequence shown here is derived from an EMBL/GenBank/DDBJ whole genome shotgun (WGS) entry which is preliminary data.</text>
</comment>
<dbReference type="CDD" id="cd04730">
    <property type="entry name" value="NPD_like"/>
    <property type="match status" value="1"/>
</dbReference>
<keyword evidence="5" id="KW-1185">Reference proteome</keyword>
<evidence type="ECO:0000313" key="5">
    <source>
        <dbReference type="Proteomes" id="UP001166286"/>
    </source>
</evidence>
<dbReference type="AlphaFoldDB" id="A0AA39R9T5"/>
<proteinExistence type="predicted"/>